<feature type="signal peptide" evidence="2">
    <location>
        <begin position="1"/>
        <end position="15"/>
    </location>
</feature>
<keyword evidence="4" id="KW-1185">Reference proteome</keyword>
<accession>A0A3B5M4X3</accession>
<evidence type="ECO:0000313" key="4">
    <source>
        <dbReference type="Proteomes" id="UP000261380"/>
    </source>
</evidence>
<organism evidence="3 4">
    <name type="scientific">Xiphophorus couchianus</name>
    <name type="common">Monterrey platyfish</name>
    <dbReference type="NCBI Taxonomy" id="32473"/>
    <lineage>
        <taxon>Eukaryota</taxon>
        <taxon>Metazoa</taxon>
        <taxon>Chordata</taxon>
        <taxon>Craniata</taxon>
        <taxon>Vertebrata</taxon>
        <taxon>Euteleostomi</taxon>
        <taxon>Actinopterygii</taxon>
        <taxon>Neopterygii</taxon>
        <taxon>Teleostei</taxon>
        <taxon>Neoteleostei</taxon>
        <taxon>Acanthomorphata</taxon>
        <taxon>Ovalentaria</taxon>
        <taxon>Atherinomorphae</taxon>
        <taxon>Cyprinodontiformes</taxon>
        <taxon>Poeciliidae</taxon>
        <taxon>Poeciliinae</taxon>
        <taxon>Xiphophorus</taxon>
    </lineage>
</organism>
<feature type="chain" id="PRO_5017420883" evidence="2">
    <location>
        <begin position="16"/>
        <end position="97"/>
    </location>
</feature>
<evidence type="ECO:0000256" key="1">
    <source>
        <dbReference type="SAM" id="Phobius"/>
    </source>
</evidence>
<name>A0A3B5M4X3_9TELE</name>
<proteinExistence type="predicted"/>
<keyword evidence="1" id="KW-0812">Transmembrane</keyword>
<sequence>VFLFLFLLCLSPLDAYLLNNGTSGTNSGGSEQQEEPSSLERVKRGWVWNQFFVVEEYTDDVMEYVLYICCFFLVSTLFFYLSGNKPILLDETVMIVG</sequence>
<keyword evidence="1" id="KW-1133">Transmembrane helix</keyword>
<keyword evidence="2" id="KW-0732">Signal</keyword>
<reference evidence="3" key="2">
    <citation type="submission" date="2025-09" db="UniProtKB">
        <authorList>
            <consortium name="Ensembl"/>
        </authorList>
    </citation>
    <scope>IDENTIFICATION</scope>
</reference>
<evidence type="ECO:0000256" key="2">
    <source>
        <dbReference type="SAM" id="SignalP"/>
    </source>
</evidence>
<reference evidence="3" key="1">
    <citation type="submission" date="2025-08" db="UniProtKB">
        <authorList>
            <consortium name="Ensembl"/>
        </authorList>
    </citation>
    <scope>IDENTIFICATION</scope>
</reference>
<protein>
    <submittedName>
        <fullName evidence="3">Uncharacterized protein</fullName>
    </submittedName>
</protein>
<dbReference type="Ensembl" id="ENSXCOT00000018724.1">
    <property type="protein sequence ID" value="ENSXCOP00000018492.1"/>
    <property type="gene ID" value="ENSXCOG00000013915.1"/>
</dbReference>
<feature type="transmembrane region" description="Helical" evidence="1">
    <location>
        <begin position="64"/>
        <end position="81"/>
    </location>
</feature>
<dbReference type="AlphaFoldDB" id="A0A3B5M4X3"/>
<dbReference type="Proteomes" id="UP000261380">
    <property type="component" value="Unplaced"/>
</dbReference>
<evidence type="ECO:0000313" key="3">
    <source>
        <dbReference type="Ensembl" id="ENSXCOP00000018492.1"/>
    </source>
</evidence>
<keyword evidence="1" id="KW-0472">Membrane</keyword>